<comment type="caution">
    <text evidence="1">The sequence shown here is derived from an EMBL/GenBank/DDBJ whole genome shotgun (WGS) entry which is preliminary data.</text>
</comment>
<dbReference type="AlphaFoldDB" id="A0A7J8T2N7"/>
<sequence length="35" mass="4230">IQENRDEESLWLLKKIADTKIEDYSSHLLEQIRNT</sequence>
<proteinExistence type="predicted"/>
<evidence type="ECO:0000313" key="2">
    <source>
        <dbReference type="Proteomes" id="UP000593561"/>
    </source>
</evidence>
<feature type="non-terminal residue" evidence="1">
    <location>
        <position position="1"/>
    </location>
</feature>
<keyword evidence="2" id="KW-1185">Reference proteome</keyword>
<name>A0A7J8T2N7_GOSDV</name>
<evidence type="ECO:0000313" key="1">
    <source>
        <dbReference type="EMBL" id="MBA0632305.1"/>
    </source>
</evidence>
<dbReference type="EMBL" id="JABFAC010000013">
    <property type="protein sequence ID" value="MBA0632305.1"/>
    <property type="molecule type" value="Genomic_DNA"/>
</dbReference>
<gene>
    <name evidence="1" type="ORF">Godav_001070</name>
</gene>
<organism evidence="1 2">
    <name type="scientific">Gossypium davidsonii</name>
    <name type="common">Davidson's cotton</name>
    <name type="synonym">Gossypium klotzschianum subsp. davidsonii</name>
    <dbReference type="NCBI Taxonomy" id="34287"/>
    <lineage>
        <taxon>Eukaryota</taxon>
        <taxon>Viridiplantae</taxon>
        <taxon>Streptophyta</taxon>
        <taxon>Embryophyta</taxon>
        <taxon>Tracheophyta</taxon>
        <taxon>Spermatophyta</taxon>
        <taxon>Magnoliopsida</taxon>
        <taxon>eudicotyledons</taxon>
        <taxon>Gunneridae</taxon>
        <taxon>Pentapetalae</taxon>
        <taxon>rosids</taxon>
        <taxon>malvids</taxon>
        <taxon>Malvales</taxon>
        <taxon>Malvaceae</taxon>
        <taxon>Malvoideae</taxon>
        <taxon>Gossypium</taxon>
    </lineage>
</organism>
<reference evidence="1 2" key="1">
    <citation type="journal article" date="2019" name="Genome Biol. Evol.">
        <title>Insights into the evolution of the New World diploid cottons (Gossypium, subgenus Houzingenia) based on genome sequencing.</title>
        <authorList>
            <person name="Grover C.E."/>
            <person name="Arick M.A. 2nd"/>
            <person name="Thrash A."/>
            <person name="Conover J.L."/>
            <person name="Sanders W.S."/>
            <person name="Peterson D.G."/>
            <person name="Frelichowski J.E."/>
            <person name="Scheffler J.A."/>
            <person name="Scheffler B.E."/>
            <person name="Wendel J.F."/>
        </authorList>
    </citation>
    <scope>NUCLEOTIDE SEQUENCE [LARGE SCALE GENOMIC DNA]</scope>
    <source>
        <strain evidence="1">27</strain>
        <tissue evidence="1">Leaf</tissue>
    </source>
</reference>
<accession>A0A7J8T2N7</accession>
<dbReference type="Proteomes" id="UP000593561">
    <property type="component" value="Unassembled WGS sequence"/>
</dbReference>
<protein>
    <submittedName>
        <fullName evidence="1">Uncharacterized protein</fullName>
    </submittedName>
</protein>